<dbReference type="PANTHER" id="PTHR34819:SF3">
    <property type="entry name" value="CELL SURFACE PROTEIN"/>
    <property type="match status" value="1"/>
</dbReference>
<organism evidence="4 5">
    <name type="scientific">Crateriforma conspicua</name>
    <dbReference type="NCBI Taxonomy" id="2527996"/>
    <lineage>
        <taxon>Bacteria</taxon>
        <taxon>Pseudomonadati</taxon>
        <taxon>Planctomycetota</taxon>
        <taxon>Planctomycetia</taxon>
        <taxon>Planctomycetales</taxon>
        <taxon>Planctomycetaceae</taxon>
        <taxon>Crateriforma</taxon>
    </lineage>
</organism>
<feature type="compositionally biased region" description="Polar residues" evidence="1">
    <location>
        <begin position="452"/>
        <end position="474"/>
    </location>
</feature>
<protein>
    <submittedName>
        <fullName evidence="4">Large cysteine-rich periplasmic protein OmcB</fullName>
    </submittedName>
</protein>
<feature type="signal peptide" evidence="2">
    <location>
        <begin position="1"/>
        <end position="21"/>
    </location>
</feature>
<name>A0A5C6FUB0_9PLAN</name>
<reference evidence="4 5" key="1">
    <citation type="submission" date="2019-02" db="EMBL/GenBank/DDBJ databases">
        <title>Deep-cultivation of Planctomycetes and their phenomic and genomic characterization uncovers novel biology.</title>
        <authorList>
            <person name="Wiegand S."/>
            <person name="Jogler M."/>
            <person name="Boedeker C."/>
            <person name="Pinto D."/>
            <person name="Vollmers J."/>
            <person name="Rivas-Marin E."/>
            <person name="Kohn T."/>
            <person name="Peeters S.H."/>
            <person name="Heuer A."/>
            <person name="Rast P."/>
            <person name="Oberbeckmann S."/>
            <person name="Bunk B."/>
            <person name="Jeske O."/>
            <person name="Meyerdierks A."/>
            <person name="Storesund J.E."/>
            <person name="Kallscheuer N."/>
            <person name="Luecker S."/>
            <person name="Lage O.M."/>
            <person name="Pohl T."/>
            <person name="Merkel B.J."/>
            <person name="Hornburger P."/>
            <person name="Mueller R.-W."/>
            <person name="Bruemmer F."/>
            <person name="Labrenz M."/>
            <person name="Spormann A.M."/>
            <person name="Op Den Camp H."/>
            <person name="Overmann J."/>
            <person name="Amann R."/>
            <person name="Jetten M.S.M."/>
            <person name="Mascher T."/>
            <person name="Medema M.H."/>
            <person name="Devos D.P."/>
            <person name="Kaster A.-K."/>
            <person name="Ovreas L."/>
            <person name="Rohde M."/>
            <person name="Galperin M.Y."/>
            <person name="Jogler C."/>
        </authorList>
    </citation>
    <scope>NUCLEOTIDE SEQUENCE [LARGE SCALE GENOMIC DNA]</scope>
    <source>
        <strain evidence="4 5">V7</strain>
    </source>
</reference>
<gene>
    <name evidence="4" type="primary">omcB_2</name>
    <name evidence="4" type="ORF">V7x_22120</name>
</gene>
<evidence type="ECO:0000313" key="5">
    <source>
        <dbReference type="Proteomes" id="UP000316476"/>
    </source>
</evidence>
<sequence length="941" mass="97193" precursor="true">MKRFGVQIAAGATTILLGALAAAQAQKDSSGTNESDWDVPEQTEMRAPTTAIAMADLQPIDGPAKTDAASDTGAAGPSPWSGGNVMQVAHNEPVDPAPQDGGNASPAGFDVSFDPAGAEIADTPAADVQDAARSLAQGAASMFSVSPPTFAESDTDPQASAASDLAAEATPSAAEAFSQPAAEDFPEPPAGGFPEPAAGSGLQMPTLGDFQPAEVAESPGDLMPEPSAASMAAGDATPVPEPLEMAAPPTADPAPAGDIAADASAYGSFAPAGDFADPQSVPPSNGLREAAADASQLQPPPAMAATSPDAAPQDAAPAPQAFAAQPQAFADAAAGSFADASATASPEPSAPSPAGNGLMQSEPPTFAQQTPAQQTPAQQTPAQPSSAAAAYDAATAASQSDSYAANAGGAAMGFGANNAAPTSYDLPTQSPNMSAPPTQNAGNGYGMPASAQMRNQNPPTAGGFNASSLPTDSAQVAAGTPGDRRFDGVQTPSVVIHKRAPAEVRVGQPASFSITVRNVGSVEALDVRVHDQVPQGMELVDAMPGPTMSGDGRLLWQLGSLEPGGEQTITLQLMPRQEGELGSVARVTFEAAASVRTRSTRPQLEIVQRAPQQVLIGQQVEIELEVSNPGSGAAENIIIQEDVPEQLQHRNGRQLDNRIGVLQPGETRRELLRMTAVKPGMVRNLVRVRGDNGLEAQHAVDLQVIAPQLQVALNGPKLRFLERQATYNIRLANAGTADAHNVQLVAQLDRGFQFVSTINQGQYDPNRHAVIWSLAQLPAGEEGEIELTLLPIEEGEQALRLEAASDLSEAVVEQSVVSVQSLAELTFQIADTADPIEQAGETTYEIRVTNTGSRDDANVQVQLQIPRGMQLIAAEGDAQSDNNGNVFFNKIPRLDAGQEQVYRVKVRGLQAGRHLIKAIVVSDQSSVPVTKEESTMVYADR</sequence>
<dbReference type="RefSeq" id="WP_197136794.1">
    <property type="nucleotide sequence ID" value="NZ_SJPZ01000001.1"/>
</dbReference>
<dbReference type="InterPro" id="IPR013783">
    <property type="entry name" value="Ig-like_fold"/>
</dbReference>
<dbReference type="InterPro" id="IPR051172">
    <property type="entry name" value="Chlamydia_OmcB"/>
</dbReference>
<feature type="region of interest" description="Disordered" evidence="1">
    <location>
        <begin position="422"/>
        <end position="488"/>
    </location>
</feature>
<evidence type="ECO:0000313" key="4">
    <source>
        <dbReference type="EMBL" id="TWU66642.1"/>
    </source>
</evidence>
<feature type="region of interest" description="Disordered" evidence="1">
    <location>
        <begin position="21"/>
        <end position="45"/>
    </location>
</feature>
<dbReference type="NCBIfam" id="TIGR01451">
    <property type="entry name" value="B_ant_repeat"/>
    <property type="match status" value="1"/>
</dbReference>
<feature type="region of interest" description="Disordered" evidence="1">
    <location>
        <begin position="146"/>
        <end position="388"/>
    </location>
</feature>
<feature type="domain" description="DUF11" evidence="3">
    <location>
        <begin position="835"/>
        <end position="924"/>
    </location>
</feature>
<feature type="compositionally biased region" description="Low complexity" evidence="1">
    <location>
        <begin position="190"/>
        <end position="199"/>
    </location>
</feature>
<feature type="domain" description="DUF11" evidence="3">
    <location>
        <begin position="496"/>
        <end position="588"/>
    </location>
</feature>
<evidence type="ECO:0000256" key="1">
    <source>
        <dbReference type="SAM" id="MobiDB-lite"/>
    </source>
</evidence>
<feature type="region of interest" description="Disordered" evidence="1">
    <location>
        <begin position="61"/>
        <end position="111"/>
    </location>
</feature>
<feature type="compositionally biased region" description="Polar residues" evidence="1">
    <location>
        <begin position="425"/>
        <end position="442"/>
    </location>
</feature>
<dbReference type="Proteomes" id="UP000316476">
    <property type="component" value="Unassembled WGS sequence"/>
</dbReference>
<keyword evidence="2" id="KW-0732">Signal</keyword>
<dbReference type="EMBL" id="SJPZ01000001">
    <property type="protein sequence ID" value="TWU66642.1"/>
    <property type="molecule type" value="Genomic_DNA"/>
</dbReference>
<proteinExistence type="predicted"/>
<dbReference type="PANTHER" id="PTHR34819">
    <property type="entry name" value="LARGE CYSTEINE-RICH PERIPLASMIC PROTEIN OMCB"/>
    <property type="match status" value="1"/>
</dbReference>
<accession>A0A5C6FUB0</accession>
<feature type="compositionally biased region" description="Low complexity" evidence="1">
    <location>
        <begin position="159"/>
        <end position="178"/>
    </location>
</feature>
<dbReference type="Gene3D" id="2.60.40.10">
    <property type="entry name" value="Immunoglobulins"/>
    <property type="match status" value="3"/>
</dbReference>
<dbReference type="Pfam" id="PF01345">
    <property type="entry name" value="DUF11"/>
    <property type="match status" value="3"/>
</dbReference>
<comment type="caution">
    <text evidence="4">The sequence shown here is derived from an EMBL/GenBank/DDBJ whole genome shotgun (WGS) entry which is preliminary data.</text>
</comment>
<feature type="domain" description="DUF11" evidence="3">
    <location>
        <begin position="722"/>
        <end position="789"/>
    </location>
</feature>
<evidence type="ECO:0000256" key="2">
    <source>
        <dbReference type="SAM" id="SignalP"/>
    </source>
</evidence>
<feature type="chain" id="PRO_5023090222" evidence="2">
    <location>
        <begin position="22"/>
        <end position="941"/>
    </location>
</feature>
<evidence type="ECO:0000259" key="3">
    <source>
        <dbReference type="Pfam" id="PF01345"/>
    </source>
</evidence>
<feature type="compositionally biased region" description="Low complexity" evidence="1">
    <location>
        <begin position="246"/>
        <end position="265"/>
    </location>
</feature>
<feature type="compositionally biased region" description="Low complexity" evidence="1">
    <location>
        <begin position="304"/>
        <end position="347"/>
    </location>
</feature>
<feature type="compositionally biased region" description="Low complexity" evidence="1">
    <location>
        <begin position="367"/>
        <end position="388"/>
    </location>
</feature>
<dbReference type="InterPro" id="IPR001434">
    <property type="entry name" value="OmcB-like_DUF11"/>
</dbReference>
<dbReference type="InterPro" id="IPR047589">
    <property type="entry name" value="DUF11_rpt"/>
</dbReference>
<dbReference type="AlphaFoldDB" id="A0A5C6FUB0"/>